<feature type="chain" id="PRO_5003891906" description="6-bladed beta-propeller" evidence="1">
    <location>
        <begin position="31"/>
        <end position="343"/>
    </location>
</feature>
<proteinExistence type="predicted"/>
<organism evidence="2 3">
    <name type="scientific">Parabacteroides goldsteinii CL02T12C30</name>
    <dbReference type="NCBI Taxonomy" id="999418"/>
    <lineage>
        <taxon>Bacteria</taxon>
        <taxon>Pseudomonadati</taxon>
        <taxon>Bacteroidota</taxon>
        <taxon>Bacteroidia</taxon>
        <taxon>Bacteroidales</taxon>
        <taxon>Tannerellaceae</taxon>
        <taxon>Parabacteroides</taxon>
    </lineage>
</organism>
<dbReference type="SUPFAM" id="SSF50969">
    <property type="entry name" value="YVTN repeat-like/Quinoprotein amine dehydrogenase"/>
    <property type="match status" value="1"/>
</dbReference>
<dbReference type="Pfam" id="PF17170">
    <property type="entry name" value="DUF5128"/>
    <property type="match status" value="1"/>
</dbReference>
<evidence type="ECO:0000313" key="3">
    <source>
        <dbReference type="Proteomes" id="UP000006330"/>
    </source>
</evidence>
<protein>
    <recommendedName>
        <fullName evidence="4">6-bladed beta-propeller</fullName>
    </recommendedName>
</protein>
<keyword evidence="1" id="KW-0732">Signal</keyword>
<feature type="signal peptide" evidence="1">
    <location>
        <begin position="1"/>
        <end position="30"/>
    </location>
</feature>
<dbReference type="RefSeq" id="WP_007655602.1">
    <property type="nucleotide sequence ID" value="NZ_JH976473.1"/>
</dbReference>
<dbReference type="InterPro" id="IPR011044">
    <property type="entry name" value="Quino_amine_DH_bsu"/>
</dbReference>
<evidence type="ECO:0000313" key="2">
    <source>
        <dbReference type="EMBL" id="EKN13062.1"/>
    </source>
</evidence>
<evidence type="ECO:0000256" key="1">
    <source>
        <dbReference type="SAM" id="SignalP"/>
    </source>
</evidence>
<accession>K5YHE6</accession>
<gene>
    <name evidence="2" type="ORF">HMPREF1076_03126</name>
</gene>
<dbReference type="OrthoDB" id="1050233at2"/>
<dbReference type="AlphaFoldDB" id="K5YHE6"/>
<dbReference type="EMBL" id="AGZO01000021">
    <property type="protein sequence ID" value="EKN13062.1"/>
    <property type="molecule type" value="Genomic_DNA"/>
</dbReference>
<dbReference type="HOGENOM" id="CLU_820961_0_0_10"/>
<dbReference type="PATRIC" id="fig|999418.3.peg.3187"/>
<reference evidence="2 3" key="1">
    <citation type="submission" date="2012-02" db="EMBL/GenBank/DDBJ databases">
        <title>The Genome Sequence of Parabacteroides goldsteinii CL02T12C30.</title>
        <authorList>
            <consortium name="The Broad Institute Genome Sequencing Platform"/>
            <person name="Earl A."/>
            <person name="Ward D."/>
            <person name="Feldgarden M."/>
            <person name="Gevers D."/>
            <person name="Zitomersky N.L."/>
            <person name="Coyne M.J."/>
            <person name="Comstock L.E."/>
            <person name="Young S.K."/>
            <person name="Zeng Q."/>
            <person name="Gargeya S."/>
            <person name="Fitzgerald M."/>
            <person name="Haas B."/>
            <person name="Abouelleil A."/>
            <person name="Alvarado L."/>
            <person name="Arachchi H.M."/>
            <person name="Berlin A."/>
            <person name="Chapman S.B."/>
            <person name="Gearin G."/>
            <person name="Goldberg J."/>
            <person name="Griggs A."/>
            <person name="Gujja S."/>
            <person name="Hansen M."/>
            <person name="Heiman D."/>
            <person name="Howarth C."/>
            <person name="Larimer J."/>
            <person name="Lui A."/>
            <person name="MacDonald P.J.P."/>
            <person name="McCowen C."/>
            <person name="Montmayeur A."/>
            <person name="Murphy C."/>
            <person name="Neiman D."/>
            <person name="Pearson M."/>
            <person name="Priest M."/>
            <person name="Roberts A."/>
            <person name="Saif S."/>
            <person name="Shea T."/>
            <person name="Sisk P."/>
            <person name="Stolte C."/>
            <person name="Sykes S."/>
            <person name="Wortman J."/>
            <person name="Nusbaum C."/>
            <person name="Birren B."/>
        </authorList>
    </citation>
    <scope>NUCLEOTIDE SEQUENCE [LARGE SCALE GENOMIC DNA]</scope>
    <source>
        <strain evidence="2 3">CL02T12C30</strain>
    </source>
</reference>
<sequence>MNTAACLFNSPYKVSLLLLIVLCLSCTSNTDTEIYQNRRDNVISVKDKVKEIMIEDVLIGRVTRPYLIDKYLIIVDHSSYDRFIHLFDKNDFHYITSTAYKGQGPGEITMPGHVGIDEAQRTFYVSDHGKQKIFSYNLDSVLANPFYIPNIKADIKIGLFPDTYRYINNTLCIGRIIEPIGANDFKSLVAKWNMQTGEIQPMKYEHPDIKKKRITADVSPEYGLYVECYSRYDLMTICDLNGNLKYNIYGPKWEKETTQTAHYSQPVFCGNKIITGYSGGDHRTDAYYPTKLLVFDFNGNYIQTLETEYKISSFCYDRENNRIILCMDDEIQFASLELDGIIE</sequence>
<dbReference type="Proteomes" id="UP000006330">
    <property type="component" value="Unassembled WGS sequence"/>
</dbReference>
<comment type="caution">
    <text evidence="2">The sequence shown here is derived from an EMBL/GenBank/DDBJ whole genome shotgun (WGS) entry which is preliminary data.</text>
</comment>
<name>K5YHE6_9BACT</name>
<evidence type="ECO:0008006" key="4">
    <source>
        <dbReference type="Google" id="ProtNLM"/>
    </source>
</evidence>